<organism evidence="1 2">
    <name type="scientific">Ancylostoma duodenale</name>
    <dbReference type="NCBI Taxonomy" id="51022"/>
    <lineage>
        <taxon>Eukaryota</taxon>
        <taxon>Metazoa</taxon>
        <taxon>Ecdysozoa</taxon>
        <taxon>Nematoda</taxon>
        <taxon>Chromadorea</taxon>
        <taxon>Rhabditida</taxon>
        <taxon>Rhabditina</taxon>
        <taxon>Rhabditomorpha</taxon>
        <taxon>Strongyloidea</taxon>
        <taxon>Ancylostomatidae</taxon>
        <taxon>Ancylostomatinae</taxon>
        <taxon>Ancylostoma</taxon>
    </lineage>
</organism>
<evidence type="ECO:0000313" key="2">
    <source>
        <dbReference type="Proteomes" id="UP000054047"/>
    </source>
</evidence>
<dbReference type="Proteomes" id="UP000054047">
    <property type="component" value="Unassembled WGS sequence"/>
</dbReference>
<accession>A0A0C2H3I2</accession>
<dbReference type="OrthoDB" id="5855696at2759"/>
<keyword evidence="2" id="KW-1185">Reference proteome</keyword>
<evidence type="ECO:0000313" key="1">
    <source>
        <dbReference type="EMBL" id="KIH68370.1"/>
    </source>
</evidence>
<gene>
    <name evidence="1" type="ORF">ANCDUO_01294</name>
</gene>
<sequence length="161" mass="18503">MYQPYTLPASTAACSTGDGSFNQMMDPSMLGEQFFYIPSLGGFASNLYHHHQALAFRIVVFDRSSLALSAPQICEHELLAVKFTSVLPRHQHIKFAFSHSRPEHRQRTVLRFDVQLPDLRLLVPVDTTGSRLCAHRRRSMFDQHVHLELERIRAVDERNTE</sequence>
<dbReference type="AlphaFoldDB" id="A0A0C2H3I2"/>
<dbReference type="EMBL" id="KN726394">
    <property type="protein sequence ID" value="KIH68370.1"/>
    <property type="molecule type" value="Genomic_DNA"/>
</dbReference>
<proteinExistence type="predicted"/>
<protein>
    <submittedName>
        <fullName evidence="1">Uncharacterized protein</fullName>
    </submittedName>
</protein>
<name>A0A0C2H3I2_9BILA</name>
<reference evidence="1 2" key="1">
    <citation type="submission" date="2013-12" db="EMBL/GenBank/DDBJ databases">
        <title>Draft genome of the parsitic nematode Ancylostoma duodenale.</title>
        <authorList>
            <person name="Mitreva M."/>
        </authorList>
    </citation>
    <scope>NUCLEOTIDE SEQUENCE [LARGE SCALE GENOMIC DNA]</scope>
    <source>
        <strain evidence="1 2">Zhejiang</strain>
    </source>
</reference>